<dbReference type="RefSeq" id="WP_190112376.1">
    <property type="nucleotide sequence ID" value="NZ_BMVB01000024.1"/>
</dbReference>
<reference evidence="2" key="1">
    <citation type="journal article" date="2014" name="Int. J. Syst. Evol. Microbiol.">
        <title>Complete genome sequence of Corynebacterium casei LMG S-19264T (=DSM 44701T), isolated from a smear-ripened cheese.</title>
        <authorList>
            <consortium name="US DOE Joint Genome Institute (JGI-PGF)"/>
            <person name="Walter F."/>
            <person name="Albersmeier A."/>
            <person name="Kalinowski J."/>
            <person name="Ruckert C."/>
        </authorList>
    </citation>
    <scope>NUCLEOTIDE SEQUENCE</scope>
    <source>
        <strain evidence="2">JCM 4633</strain>
    </source>
</reference>
<sequence>MSSPEEPQDRLRRTLGEERGAYTAGADQPMGAYAGAMGVYAAGVAALSVAARLARRPLPDPTPWDVLLCAGATHRLSRLVTKDPVTSPLRAPFARFRGTSGPAELAEEARGRGARKVVGELLTCPFCTGLWVATGLAAGMVFAPRTTRLATATMTAITGADLLHFVRVRLQQAVGE</sequence>
<evidence type="ECO:0008006" key="4">
    <source>
        <dbReference type="Google" id="ProtNLM"/>
    </source>
</evidence>
<dbReference type="EMBL" id="BMVB01000024">
    <property type="protein sequence ID" value="GHC67849.1"/>
    <property type="molecule type" value="Genomic_DNA"/>
</dbReference>
<gene>
    <name evidence="2" type="ORF">GCM10010507_52500</name>
</gene>
<protein>
    <recommendedName>
        <fullName evidence="4">DUF1360 domain-containing protein</fullName>
    </recommendedName>
</protein>
<dbReference type="Proteomes" id="UP000646244">
    <property type="component" value="Unassembled WGS sequence"/>
</dbReference>
<comment type="caution">
    <text evidence="2">The sequence shown here is derived from an EMBL/GenBank/DDBJ whole genome shotgun (WGS) entry which is preliminary data.</text>
</comment>
<keyword evidence="1" id="KW-0472">Membrane</keyword>
<dbReference type="Pfam" id="PF07098">
    <property type="entry name" value="DUF1360"/>
    <property type="match status" value="1"/>
</dbReference>
<organism evidence="2 3">
    <name type="scientific">Streptomyces cinnamoneus</name>
    <name type="common">Streptoverticillium cinnamoneum</name>
    <dbReference type="NCBI Taxonomy" id="53446"/>
    <lineage>
        <taxon>Bacteria</taxon>
        <taxon>Bacillati</taxon>
        <taxon>Actinomycetota</taxon>
        <taxon>Actinomycetes</taxon>
        <taxon>Kitasatosporales</taxon>
        <taxon>Streptomycetaceae</taxon>
        <taxon>Streptomyces</taxon>
        <taxon>Streptomyces cinnamoneus group</taxon>
    </lineage>
</organism>
<dbReference type="AlphaFoldDB" id="A0A918WQG4"/>
<accession>A0A918WQG4</accession>
<keyword evidence="1" id="KW-0812">Transmembrane</keyword>
<reference evidence="2" key="2">
    <citation type="submission" date="2020-09" db="EMBL/GenBank/DDBJ databases">
        <authorList>
            <person name="Sun Q."/>
            <person name="Ohkuma M."/>
        </authorList>
    </citation>
    <scope>NUCLEOTIDE SEQUENCE</scope>
    <source>
        <strain evidence="2">JCM 4633</strain>
    </source>
</reference>
<evidence type="ECO:0000313" key="3">
    <source>
        <dbReference type="Proteomes" id="UP000646244"/>
    </source>
</evidence>
<proteinExistence type="predicted"/>
<dbReference type="InterPro" id="IPR010773">
    <property type="entry name" value="Mycophage_PG1_Gp7"/>
</dbReference>
<keyword evidence="1" id="KW-1133">Transmembrane helix</keyword>
<evidence type="ECO:0000313" key="2">
    <source>
        <dbReference type="EMBL" id="GHC67849.1"/>
    </source>
</evidence>
<evidence type="ECO:0000256" key="1">
    <source>
        <dbReference type="SAM" id="Phobius"/>
    </source>
</evidence>
<feature type="transmembrane region" description="Helical" evidence="1">
    <location>
        <begin position="32"/>
        <end position="54"/>
    </location>
</feature>
<name>A0A918WQG4_STRCJ</name>